<name>A0ABD5SZD9_9EURY</name>
<protein>
    <recommendedName>
        <fullName evidence="4">Sensor histidine kinase</fullName>
    </recommendedName>
</protein>
<dbReference type="AlphaFoldDB" id="A0ABD5SZD9"/>
<keyword evidence="1" id="KW-1133">Transmembrane helix</keyword>
<dbReference type="EMBL" id="JBHSWT010000038">
    <property type="protein sequence ID" value="MFC6770274.1"/>
    <property type="molecule type" value="Genomic_DNA"/>
</dbReference>
<keyword evidence="1" id="KW-0812">Transmembrane</keyword>
<proteinExistence type="predicted"/>
<evidence type="ECO:0000256" key="1">
    <source>
        <dbReference type="SAM" id="Phobius"/>
    </source>
</evidence>
<reference evidence="2 3" key="1">
    <citation type="journal article" date="2019" name="Int. J. Syst. Evol. Microbiol.">
        <title>The Global Catalogue of Microorganisms (GCM) 10K type strain sequencing project: providing services to taxonomists for standard genome sequencing and annotation.</title>
        <authorList>
            <consortium name="The Broad Institute Genomics Platform"/>
            <consortium name="The Broad Institute Genome Sequencing Center for Infectious Disease"/>
            <person name="Wu L."/>
            <person name="Ma J."/>
        </authorList>
    </citation>
    <scope>NUCLEOTIDE SEQUENCE [LARGE SCALE GENOMIC DNA]</scope>
    <source>
        <strain evidence="2 3">PJ61</strain>
    </source>
</reference>
<gene>
    <name evidence="2" type="ORF">ACFQDD_01820</name>
</gene>
<organism evidence="2 3">
    <name type="scientific">Halorubrum pallidum</name>
    <dbReference type="NCBI Taxonomy" id="1526114"/>
    <lineage>
        <taxon>Archaea</taxon>
        <taxon>Methanobacteriati</taxon>
        <taxon>Methanobacteriota</taxon>
        <taxon>Stenosarchaea group</taxon>
        <taxon>Halobacteria</taxon>
        <taxon>Halobacteriales</taxon>
        <taxon>Haloferacaceae</taxon>
        <taxon>Halorubrum</taxon>
    </lineage>
</organism>
<evidence type="ECO:0000313" key="2">
    <source>
        <dbReference type="EMBL" id="MFC6770274.1"/>
    </source>
</evidence>
<evidence type="ECO:0008006" key="4">
    <source>
        <dbReference type="Google" id="ProtNLM"/>
    </source>
</evidence>
<comment type="caution">
    <text evidence="2">The sequence shown here is derived from an EMBL/GenBank/DDBJ whole genome shotgun (WGS) entry which is preliminary data.</text>
</comment>
<dbReference type="Proteomes" id="UP001596274">
    <property type="component" value="Unassembled WGS sequence"/>
</dbReference>
<keyword evidence="1" id="KW-0472">Membrane</keyword>
<evidence type="ECO:0000313" key="3">
    <source>
        <dbReference type="Proteomes" id="UP001596274"/>
    </source>
</evidence>
<feature type="transmembrane region" description="Helical" evidence="1">
    <location>
        <begin position="15"/>
        <end position="39"/>
    </location>
</feature>
<keyword evidence="3" id="KW-1185">Reference proteome</keyword>
<sequence>MTPLGRVRPRSPWRYRYWLLALLLVGGEIPVVVVGILLFT</sequence>
<accession>A0ABD5SZD9</accession>